<evidence type="ECO:0000313" key="3">
    <source>
        <dbReference type="EMBL" id="MFC4364132.1"/>
    </source>
</evidence>
<organism evidence="3 4">
    <name type="scientific">Simiduia curdlanivorans</name>
    <dbReference type="NCBI Taxonomy" id="1492769"/>
    <lineage>
        <taxon>Bacteria</taxon>
        <taxon>Pseudomonadati</taxon>
        <taxon>Pseudomonadota</taxon>
        <taxon>Gammaproteobacteria</taxon>
        <taxon>Cellvibrionales</taxon>
        <taxon>Cellvibrionaceae</taxon>
        <taxon>Simiduia</taxon>
    </lineage>
</organism>
<name>A0ABV8V893_9GAMM</name>
<dbReference type="InterPro" id="IPR036465">
    <property type="entry name" value="vWFA_dom_sf"/>
</dbReference>
<dbReference type="RefSeq" id="WP_290262649.1">
    <property type="nucleotide sequence ID" value="NZ_JAUFQG010000004.1"/>
</dbReference>
<feature type="domain" description="VWFA" evidence="2">
    <location>
        <begin position="92"/>
        <end position="293"/>
    </location>
</feature>
<dbReference type="EMBL" id="JBHSCX010000021">
    <property type="protein sequence ID" value="MFC4364132.1"/>
    <property type="molecule type" value="Genomic_DNA"/>
</dbReference>
<proteinExistence type="predicted"/>
<dbReference type="InterPro" id="IPR033881">
    <property type="entry name" value="vWA_BatA_type"/>
</dbReference>
<dbReference type="Pfam" id="PF00092">
    <property type="entry name" value="VWA"/>
    <property type="match status" value="1"/>
</dbReference>
<evidence type="ECO:0000256" key="1">
    <source>
        <dbReference type="SAM" id="Phobius"/>
    </source>
</evidence>
<dbReference type="PANTHER" id="PTHR22550:SF18">
    <property type="entry name" value="VWFA DOMAIN-CONTAINING PROTEIN"/>
    <property type="match status" value="1"/>
</dbReference>
<dbReference type="SMART" id="SM00327">
    <property type="entry name" value="VWA"/>
    <property type="match status" value="1"/>
</dbReference>
<reference evidence="4" key="1">
    <citation type="journal article" date="2019" name="Int. J. Syst. Evol. Microbiol.">
        <title>The Global Catalogue of Microorganisms (GCM) 10K type strain sequencing project: providing services to taxonomists for standard genome sequencing and annotation.</title>
        <authorList>
            <consortium name="The Broad Institute Genomics Platform"/>
            <consortium name="The Broad Institute Genome Sequencing Center for Infectious Disease"/>
            <person name="Wu L."/>
            <person name="Ma J."/>
        </authorList>
    </citation>
    <scope>NUCLEOTIDE SEQUENCE [LARGE SCALE GENOMIC DNA]</scope>
    <source>
        <strain evidence="4">CECT 8570</strain>
    </source>
</reference>
<keyword evidence="4" id="KW-1185">Reference proteome</keyword>
<dbReference type="InterPro" id="IPR002035">
    <property type="entry name" value="VWF_A"/>
</dbReference>
<dbReference type="Gene3D" id="3.40.50.410">
    <property type="entry name" value="von Willebrand factor, type A domain"/>
    <property type="match status" value="1"/>
</dbReference>
<keyword evidence="1" id="KW-0812">Transmembrane</keyword>
<dbReference type="PROSITE" id="PS50234">
    <property type="entry name" value="VWFA"/>
    <property type="match status" value="1"/>
</dbReference>
<dbReference type="Proteomes" id="UP001595840">
    <property type="component" value="Unassembled WGS sequence"/>
</dbReference>
<evidence type="ECO:0000313" key="4">
    <source>
        <dbReference type="Proteomes" id="UP001595840"/>
    </source>
</evidence>
<dbReference type="PANTHER" id="PTHR22550">
    <property type="entry name" value="SPORE GERMINATION PROTEIN"/>
    <property type="match status" value="1"/>
</dbReference>
<accession>A0ABV8V893</accession>
<evidence type="ECO:0000259" key="2">
    <source>
        <dbReference type="PROSITE" id="PS50234"/>
    </source>
</evidence>
<dbReference type="CDD" id="cd01467">
    <property type="entry name" value="vWA_BatA_type"/>
    <property type="match status" value="1"/>
</dbReference>
<protein>
    <submittedName>
        <fullName evidence="3">VWA domain-containing protein</fullName>
    </submittedName>
</protein>
<dbReference type="SUPFAM" id="SSF53300">
    <property type="entry name" value="vWA-like"/>
    <property type="match status" value="1"/>
</dbReference>
<feature type="transmembrane region" description="Helical" evidence="1">
    <location>
        <begin position="309"/>
        <end position="328"/>
    </location>
</feature>
<keyword evidence="1" id="KW-0472">Membrane</keyword>
<keyword evidence="1" id="KW-1133">Transmembrane helix</keyword>
<dbReference type="InterPro" id="IPR050768">
    <property type="entry name" value="UPF0353/GerABKA_families"/>
</dbReference>
<gene>
    <name evidence="3" type="ORF">ACFOX3_17580</name>
</gene>
<sequence>MLTFEWPALFWLLPLPLLFRLIPGQRKTTVDAVFVPASFTGSQEQRQYQRGNEHSRWSLATLLAIMWLGTITAAANPRWQGDAIELPSNGRDLLLAVDISGSMETPDMFYQGQSINRLQAVKAVVSEFVERRVGDRLGLILFGTNAYLQAPLTFDRATVGQLLSEAQLGFAGEKTAIGDAIGLAIKRLRNRPEASRLLILLTDGANTAGNVSPQQAATLAAAANVKIYTIGLGSEEMNIPGLLGSNFGARTVNPSLDLDEKSLEQIASATGGRYFRARNPEELQNIYALLDELEPSEQDSEVFRPQRSLFYLPLALALLASVIAFITAHASAVKRRPANELHSEPEHRD</sequence>
<comment type="caution">
    <text evidence="3">The sequence shown here is derived from an EMBL/GenBank/DDBJ whole genome shotgun (WGS) entry which is preliminary data.</text>
</comment>